<proteinExistence type="predicted"/>
<dbReference type="Pfam" id="PF08240">
    <property type="entry name" value="ADH_N"/>
    <property type="match status" value="1"/>
</dbReference>
<name>A0ABT0BU59_9SPHN</name>
<dbReference type="InterPro" id="IPR036291">
    <property type="entry name" value="NAD(P)-bd_dom_sf"/>
</dbReference>
<dbReference type="InterPro" id="IPR011032">
    <property type="entry name" value="GroES-like_sf"/>
</dbReference>
<dbReference type="CDD" id="cd05286">
    <property type="entry name" value="QOR2"/>
    <property type="match status" value="1"/>
</dbReference>
<comment type="caution">
    <text evidence="4">The sequence shown here is derived from an EMBL/GenBank/DDBJ whole genome shotgun (WGS) entry which is preliminary data.</text>
</comment>
<evidence type="ECO:0000256" key="2">
    <source>
        <dbReference type="ARBA" id="ARBA00023002"/>
    </source>
</evidence>
<evidence type="ECO:0000313" key="5">
    <source>
        <dbReference type="Proteomes" id="UP001202281"/>
    </source>
</evidence>
<dbReference type="RefSeq" id="WP_243923367.1">
    <property type="nucleotide sequence ID" value="NZ_JALHLG010000039.1"/>
</dbReference>
<evidence type="ECO:0000256" key="1">
    <source>
        <dbReference type="ARBA" id="ARBA00022857"/>
    </source>
</evidence>
<dbReference type="InterPro" id="IPR013154">
    <property type="entry name" value="ADH-like_N"/>
</dbReference>
<dbReference type="Gene3D" id="3.40.50.720">
    <property type="entry name" value="NAD(P)-binding Rossmann-like Domain"/>
    <property type="match status" value="1"/>
</dbReference>
<accession>A0ABT0BU59</accession>
<dbReference type="EMBL" id="JALHLG010000039">
    <property type="protein sequence ID" value="MCJ2188584.1"/>
    <property type="molecule type" value="Genomic_DNA"/>
</dbReference>
<evidence type="ECO:0000259" key="3">
    <source>
        <dbReference type="SMART" id="SM00829"/>
    </source>
</evidence>
<gene>
    <name evidence="4" type="ORF">MTR66_17400</name>
</gene>
<dbReference type="InterPro" id="IPR047618">
    <property type="entry name" value="QOR-like"/>
</dbReference>
<keyword evidence="2" id="KW-0560">Oxidoreductase</keyword>
<dbReference type="SUPFAM" id="SSF50129">
    <property type="entry name" value="GroES-like"/>
    <property type="match status" value="1"/>
</dbReference>
<dbReference type="Gene3D" id="3.90.180.10">
    <property type="entry name" value="Medium-chain alcohol dehydrogenases, catalytic domain"/>
    <property type="match status" value="1"/>
</dbReference>
<keyword evidence="5" id="KW-1185">Reference proteome</keyword>
<dbReference type="PANTHER" id="PTHR48106:SF13">
    <property type="entry name" value="QUINONE OXIDOREDUCTASE-RELATED"/>
    <property type="match status" value="1"/>
</dbReference>
<dbReference type="InterPro" id="IPR013149">
    <property type="entry name" value="ADH-like_C"/>
</dbReference>
<dbReference type="SUPFAM" id="SSF51735">
    <property type="entry name" value="NAD(P)-binding Rossmann-fold domains"/>
    <property type="match status" value="1"/>
</dbReference>
<sequence length="326" mass="33744">MDKKIELIAPGGTDKLRIADCIPEAPGPGELRIRHEGIGVNFIDIYQRTGLYPLPLPAVPGVEGAGIVEAVGEGVDSGVDSVAVGDRVVYAGIPGAYAATRLLPAWRAVKLPGDIGTQRAAASFLRGLTVHMLMTRVCPPLKESVLLVHAAAGGLGTTLTRWAKDAGHTVIATVGSEAKARMARANGADHVIAGRDADFAAEVGRLTEGQGVDWAVDGIGGTTMQKTLGCVRRFGTVASIGQAAGPIPPLRVEELGPVRSLMLSRPSVMAYAAEQETYRTAAQAVIAAIRKGIVPEAGEAYRLVDAARAQGDLEAGRTAGSPVLVP</sequence>
<keyword evidence="1" id="KW-0521">NADP</keyword>
<protein>
    <submittedName>
        <fullName evidence="4">Quinone oxidoreductase</fullName>
    </submittedName>
</protein>
<dbReference type="SMART" id="SM00829">
    <property type="entry name" value="PKS_ER"/>
    <property type="match status" value="1"/>
</dbReference>
<dbReference type="InterPro" id="IPR020843">
    <property type="entry name" value="ER"/>
</dbReference>
<evidence type="ECO:0000313" key="4">
    <source>
        <dbReference type="EMBL" id="MCJ2188584.1"/>
    </source>
</evidence>
<organism evidence="4 5">
    <name type="scientific">Novosphingobium beihaiensis</name>
    <dbReference type="NCBI Taxonomy" id="2930389"/>
    <lineage>
        <taxon>Bacteria</taxon>
        <taxon>Pseudomonadati</taxon>
        <taxon>Pseudomonadota</taxon>
        <taxon>Alphaproteobacteria</taxon>
        <taxon>Sphingomonadales</taxon>
        <taxon>Sphingomonadaceae</taxon>
        <taxon>Novosphingobium</taxon>
    </lineage>
</organism>
<dbReference type="Pfam" id="PF00107">
    <property type="entry name" value="ADH_zinc_N"/>
    <property type="match status" value="1"/>
</dbReference>
<dbReference type="Proteomes" id="UP001202281">
    <property type="component" value="Unassembled WGS sequence"/>
</dbReference>
<reference evidence="4 5" key="1">
    <citation type="submission" date="2022-04" db="EMBL/GenBank/DDBJ databases">
        <title>Identification of a novel bacterium isolated from mangrove sediments.</title>
        <authorList>
            <person name="Pan X."/>
        </authorList>
    </citation>
    <scope>NUCLEOTIDE SEQUENCE [LARGE SCALE GENOMIC DNA]</scope>
    <source>
        <strain evidence="4 5">B2638</strain>
    </source>
</reference>
<dbReference type="PANTHER" id="PTHR48106">
    <property type="entry name" value="QUINONE OXIDOREDUCTASE PIG3-RELATED"/>
    <property type="match status" value="1"/>
</dbReference>
<feature type="domain" description="Enoyl reductase (ER)" evidence="3">
    <location>
        <begin position="11"/>
        <end position="324"/>
    </location>
</feature>